<dbReference type="Gene3D" id="2.60.120.650">
    <property type="entry name" value="Cupin"/>
    <property type="match status" value="1"/>
</dbReference>
<dbReference type="Proteomes" id="UP000766486">
    <property type="component" value="Unassembled WGS sequence"/>
</dbReference>
<dbReference type="EMBL" id="CABFNS010000795">
    <property type="protein sequence ID" value="VUC28905.1"/>
    <property type="molecule type" value="Genomic_DNA"/>
</dbReference>
<reference evidence="1 2" key="1">
    <citation type="submission" date="2019-06" db="EMBL/GenBank/DDBJ databases">
        <authorList>
            <person name="Broberg M."/>
        </authorList>
    </citation>
    <scope>NUCLEOTIDE SEQUENCE [LARGE SCALE GENOMIC DNA]</scope>
</reference>
<evidence type="ECO:0000313" key="1">
    <source>
        <dbReference type="EMBL" id="VUC28905.1"/>
    </source>
</evidence>
<gene>
    <name evidence="1" type="ORF">CLO192961_LOCUS248204</name>
</gene>
<name>A0ABY6UFF2_BIOOC</name>
<comment type="caution">
    <text evidence="1">The sequence shown here is derived from an EMBL/GenBank/DDBJ whole genome shotgun (WGS) entry which is preliminary data.</text>
</comment>
<organism evidence="1 2">
    <name type="scientific">Bionectria ochroleuca</name>
    <name type="common">Gliocladium roseum</name>
    <dbReference type="NCBI Taxonomy" id="29856"/>
    <lineage>
        <taxon>Eukaryota</taxon>
        <taxon>Fungi</taxon>
        <taxon>Dikarya</taxon>
        <taxon>Ascomycota</taxon>
        <taxon>Pezizomycotina</taxon>
        <taxon>Sordariomycetes</taxon>
        <taxon>Hypocreomycetidae</taxon>
        <taxon>Hypocreales</taxon>
        <taxon>Bionectriaceae</taxon>
        <taxon>Clonostachys</taxon>
    </lineage>
</organism>
<sequence>MLILRSVLDSSFDGVFQTTTLLGGPGSRTPHLQAVEWSNNIGVPDIRRCYVRQGVKRTLPDFHATVTTANAAYTSRPSHEEAKELPCCIVDDDDSTEVPYYVGGPFSEALDGIVQCGATVQEAFRSIDVPGITEPCWYVGSHIQGSCLHAEDGGLRSMNVMFSGFKILISVPADGEEWPILASMRLGRNIFQGSCVYEHEGMLILRSLAENHTVEAASFRQDRPTSLGVFSETRLVGALQQAGQRVCMAP</sequence>
<accession>A0ABY6UFF2</accession>
<evidence type="ECO:0000313" key="2">
    <source>
        <dbReference type="Proteomes" id="UP000766486"/>
    </source>
</evidence>
<protein>
    <submittedName>
        <fullName evidence="1">Uncharacterized protein</fullName>
    </submittedName>
</protein>
<keyword evidence="2" id="KW-1185">Reference proteome</keyword>
<proteinExistence type="predicted"/>